<comment type="subcellular location">
    <subcellularLocation>
        <location evidence="2">Membrane</location>
        <topology evidence="2">Multi-pass membrane protein</topology>
    </subcellularLocation>
</comment>
<feature type="transmembrane region" description="Helical" evidence="11">
    <location>
        <begin position="6"/>
        <end position="29"/>
    </location>
</feature>
<comment type="cofactor">
    <cofactor evidence="1 11">
        <name>Zn(2+)</name>
        <dbReference type="ChEBI" id="CHEBI:29105"/>
    </cofactor>
</comment>
<dbReference type="Gene3D" id="2.30.42.10">
    <property type="match status" value="2"/>
</dbReference>
<reference evidence="14" key="1">
    <citation type="submission" date="2023-09" db="EMBL/GenBank/DDBJ databases">
        <authorList>
            <person name="Li S."/>
            <person name="Li X."/>
            <person name="Zhang C."/>
            <person name="Zhao Z."/>
        </authorList>
    </citation>
    <scope>NUCLEOTIDE SEQUENCE [LARGE SCALE GENOMIC DNA]</scope>
    <source>
        <strain evidence="14">SQ345</strain>
    </source>
</reference>
<evidence type="ECO:0000256" key="10">
    <source>
        <dbReference type="ARBA" id="ARBA00023136"/>
    </source>
</evidence>
<evidence type="ECO:0000256" key="5">
    <source>
        <dbReference type="ARBA" id="ARBA00022692"/>
    </source>
</evidence>
<proteinExistence type="inferred from homology"/>
<organism evidence="13 14">
    <name type="scientific">Thalassotalea nanhaiensis</name>
    <dbReference type="NCBI Taxonomy" id="3065648"/>
    <lineage>
        <taxon>Bacteria</taxon>
        <taxon>Pseudomonadati</taxon>
        <taxon>Pseudomonadota</taxon>
        <taxon>Gammaproteobacteria</taxon>
        <taxon>Alteromonadales</taxon>
        <taxon>Colwelliaceae</taxon>
        <taxon>Thalassotalea</taxon>
    </lineage>
</organism>
<keyword evidence="5 11" id="KW-0812">Transmembrane</keyword>
<evidence type="ECO:0000256" key="2">
    <source>
        <dbReference type="ARBA" id="ARBA00004141"/>
    </source>
</evidence>
<evidence type="ECO:0000256" key="11">
    <source>
        <dbReference type="RuleBase" id="RU362031"/>
    </source>
</evidence>
<dbReference type="EMBL" id="CP134146">
    <property type="protein sequence ID" value="WNC67228.1"/>
    <property type="molecule type" value="Genomic_DNA"/>
</dbReference>
<evidence type="ECO:0000256" key="8">
    <source>
        <dbReference type="ARBA" id="ARBA00022989"/>
    </source>
</evidence>
<dbReference type="SUPFAM" id="SSF50156">
    <property type="entry name" value="PDZ domain-like"/>
    <property type="match status" value="2"/>
</dbReference>
<dbReference type="GO" id="GO:0006508">
    <property type="term" value="P:proteolysis"/>
    <property type="evidence" value="ECO:0007669"/>
    <property type="project" value="UniProtKB-KW"/>
</dbReference>
<feature type="transmembrane region" description="Helical" evidence="11">
    <location>
        <begin position="98"/>
        <end position="120"/>
    </location>
</feature>
<feature type="domain" description="PDZ" evidence="12">
    <location>
        <begin position="225"/>
        <end position="281"/>
    </location>
</feature>
<dbReference type="Pfam" id="PF17820">
    <property type="entry name" value="PDZ_6"/>
    <property type="match status" value="1"/>
</dbReference>
<evidence type="ECO:0000256" key="1">
    <source>
        <dbReference type="ARBA" id="ARBA00001947"/>
    </source>
</evidence>
<evidence type="ECO:0000313" key="14">
    <source>
        <dbReference type="Proteomes" id="UP001248581"/>
    </source>
</evidence>
<comment type="similarity">
    <text evidence="3 11">Belongs to the peptidase M50B family.</text>
</comment>
<keyword evidence="14" id="KW-1185">Reference proteome</keyword>
<dbReference type="CDD" id="cd06163">
    <property type="entry name" value="S2P-M50_PDZ_RseP-like"/>
    <property type="match status" value="2"/>
</dbReference>
<gene>
    <name evidence="13" type="primary">rseP</name>
    <name evidence="13" type="ORF">RI845_11940</name>
</gene>
<dbReference type="EC" id="3.4.24.-" evidence="11"/>
<evidence type="ECO:0000313" key="13">
    <source>
        <dbReference type="EMBL" id="WNC67228.1"/>
    </source>
</evidence>
<keyword evidence="7 11" id="KW-0862">Zinc</keyword>
<protein>
    <recommendedName>
        <fullName evidence="11">Zinc metalloprotease</fullName>
        <ecNumber evidence="11">3.4.24.-</ecNumber>
    </recommendedName>
</protein>
<dbReference type="PROSITE" id="PS50106">
    <property type="entry name" value="PDZ"/>
    <property type="match status" value="1"/>
</dbReference>
<keyword evidence="9 11" id="KW-0482">Metalloprotease</keyword>
<keyword evidence="11" id="KW-0479">Metal-binding</keyword>
<dbReference type="InterPro" id="IPR004387">
    <property type="entry name" value="Pept_M50_Zn"/>
</dbReference>
<evidence type="ECO:0000256" key="6">
    <source>
        <dbReference type="ARBA" id="ARBA00022801"/>
    </source>
</evidence>
<keyword evidence="8 11" id="KW-1133">Transmembrane helix</keyword>
<dbReference type="Proteomes" id="UP001248581">
    <property type="component" value="Chromosome"/>
</dbReference>
<sequence length="452" mass="49713">MFDFLWNLGSFIVALGLLVTVHEYGHFWVARKCGVRVEKFSVGFGKTLWRKFDKQGTEYVIALIPLGGYVKMLDERIDEVSEEDKQFAFNQKTVLQRIAIVAAGPIANFLFAIVAFYLMFLIGMTSVKPIIGEITQGSIAEQAEIRTNTQIMAIDGQETQDWQAVNLALIGHIGETEINISTRDLDSTYVRNQKLNTADWKFEPNKTSAMHSLGIEPFLPRTYTIVALLADGEAGKKAGLLIGDEIISANGVELYGNWQAFVDIIQQNSNRTVALEVIRNGELEKIDMLVGTRQHTDGRNVGYIGVSPKIDPWPESHKLEISYGPIEAMGKAVDSTWNLIVLSFDMIGKLITGHVSVDNLSGPISIAQGAGSSAGIGLVYFLSFLALISINLGIINLLPLPILDGGHLLYYVIELLTGKPVPEKIQEVGFKIGALILLSLMSIAIINDFSRL</sequence>
<dbReference type="NCBIfam" id="NF008046">
    <property type="entry name" value="PRK10779.1"/>
    <property type="match status" value="1"/>
</dbReference>
<dbReference type="InterPro" id="IPR036034">
    <property type="entry name" value="PDZ_sf"/>
</dbReference>
<dbReference type="RefSeq" id="WP_348386392.1">
    <property type="nucleotide sequence ID" value="NZ_CP134146.1"/>
</dbReference>
<keyword evidence="4 13" id="KW-0645">Protease</keyword>
<dbReference type="NCBIfam" id="TIGR00054">
    <property type="entry name" value="RIP metalloprotease RseP"/>
    <property type="match status" value="1"/>
</dbReference>
<evidence type="ECO:0000256" key="3">
    <source>
        <dbReference type="ARBA" id="ARBA00007931"/>
    </source>
</evidence>
<accession>A0ABY9TG39</accession>
<dbReference type="Pfam" id="PF02163">
    <property type="entry name" value="Peptidase_M50"/>
    <property type="match status" value="1"/>
</dbReference>
<evidence type="ECO:0000256" key="7">
    <source>
        <dbReference type="ARBA" id="ARBA00022833"/>
    </source>
</evidence>
<keyword evidence="6 11" id="KW-0378">Hydrolase</keyword>
<dbReference type="InterPro" id="IPR008915">
    <property type="entry name" value="Peptidase_M50"/>
</dbReference>
<evidence type="ECO:0000259" key="12">
    <source>
        <dbReference type="PROSITE" id="PS50106"/>
    </source>
</evidence>
<evidence type="ECO:0000256" key="9">
    <source>
        <dbReference type="ARBA" id="ARBA00023049"/>
    </source>
</evidence>
<evidence type="ECO:0000256" key="4">
    <source>
        <dbReference type="ARBA" id="ARBA00022670"/>
    </source>
</evidence>
<dbReference type="SMART" id="SM00228">
    <property type="entry name" value="PDZ"/>
    <property type="match status" value="2"/>
</dbReference>
<dbReference type="InterPro" id="IPR041489">
    <property type="entry name" value="PDZ_6"/>
</dbReference>
<dbReference type="GO" id="GO:0008233">
    <property type="term" value="F:peptidase activity"/>
    <property type="evidence" value="ECO:0007669"/>
    <property type="project" value="UniProtKB-KW"/>
</dbReference>
<dbReference type="PANTHER" id="PTHR42837">
    <property type="entry name" value="REGULATOR OF SIGMA-E PROTEASE RSEP"/>
    <property type="match status" value="1"/>
</dbReference>
<dbReference type="InterPro" id="IPR001478">
    <property type="entry name" value="PDZ"/>
</dbReference>
<feature type="transmembrane region" description="Helical" evidence="11">
    <location>
        <begin position="428"/>
        <end position="446"/>
    </location>
</feature>
<dbReference type="PANTHER" id="PTHR42837:SF2">
    <property type="entry name" value="MEMBRANE METALLOPROTEASE ARASP2, CHLOROPLASTIC-RELATED"/>
    <property type="match status" value="1"/>
</dbReference>
<dbReference type="CDD" id="cd23082">
    <property type="entry name" value="cpPDZ1_EcRseP-like"/>
    <property type="match status" value="1"/>
</dbReference>
<name>A0ABY9TG39_9GAMM</name>
<feature type="transmembrane region" description="Helical" evidence="11">
    <location>
        <begin position="378"/>
        <end position="398"/>
    </location>
</feature>
<keyword evidence="10 11" id="KW-0472">Membrane</keyword>